<protein>
    <submittedName>
        <fullName evidence="2">Uncharacterized protein</fullName>
    </submittedName>
</protein>
<dbReference type="EMBL" id="JAAVMX010000003">
    <property type="protein sequence ID" value="KAF4509835.1"/>
    <property type="molecule type" value="Genomic_DNA"/>
</dbReference>
<accession>A0A8H4PSY5</accession>
<keyword evidence="3" id="KW-1185">Reference proteome</keyword>
<name>A0A8H4PSY5_9HYPO</name>
<evidence type="ECO:0000256" key="1">
    <source>
        <dbReference type="SAM" id="MobiDB-lite"/>
    </source>
</evidence>
<dbReference type="AlphaFoldDB" id="A0A8H4PSY5"/>
<organism evidence="2 3">
    <name type="scientific">Ophiocordyceps sinensis</name>
    <dbReference type="NCBI Taxonomy" id="72228"/>
    <lineage>
        <taxon>Eukaryota</taxon>
        <taxon>Fungi</taxon>
        <taxon>Dikarya</taxon>
        <taxon>Ascomycota</taxon>
        <taxon>Pezizomycotina</taxon>
        <taxon>Sordariomycetes</taxon>
        <taxon>Hypocreomycetidae</taxon>
        <taxon>Hypocreales</taxon>
        <taxon>Ophiocordycipitaceae</taxon>
        <taxon>Ophiocordyceps</taxon>
    </lineage>
</organism>
<reference evidence="2 3" key="1">
    <citation type="journal article" date="2020" name="Genome Biol. Evol.">
        <title>A new high-quality draft genome assembly of the Chinese cordyceps Ophiocordyceps sinensis.</title>
        <authorList>
            <person name="Shu R."/>
            <person name="Zhang J."/>
            <person name="Meng Q."/>
            <person name="Zhang H."/>
            <person name="Zhou G."/>
            <person name="Li M."/>
            <person name="Wu P."/>
            <person name="Zhao Y."/>
            <person name="Chen C."/>
            <person name="Qin Q."/>
        </authorList>
    </citation>
    <scope>NUCLEOTIDE SEQUENCE [LARGE SCALE GENOMIC DNA]</scope>
    <source>
        <strain evidence="2 3">IOZ07</strain>
    </source>
</reference>
<feature type="compositionally biased region" description="Low complexity" evidence="1">
    <location>
        <begin position="22"/>
        <end position="40"/>
    </location>
</feature>
<comment type="caution">
    <text evidence="2">The sequence shown here is derived from an EMBL/GenBank/DDBJ whole genome shotgun (WGS) entry which is preliminary data.</text>
</comment>
<sequence>MTAAAATLPHQLCRGTPGSKHPVVAGRPVPGGRAAGRAGRIASHHGRTNSDLCSPAPPETRRIPRSVWINLGQSTLGRHKLVLSGLFAFLPVLQQLVSTVGSTRQEFWSIWTDRVAAKPDSIGSPRGNDCSSTE</sequence>
<gene>
    <name evidence="2" type="ORF">G6O67_001775</name>
</gene>
<evidence type="ECO:0000313" key="3">
    <source>
        <dbReference type="Proteomes" id="UP000557566"/>
    </source>
</evidence>
<evidence type="ECO:0000313" key="2">
    <source>
        <dbReference type="EMBL" id="KAF4509835.1"/>
    </source>
</evidence>
<dbReference type="Proteomes" id="UP000557566">
    <property type="component" value="Unassembled WGS sequence"/>
</dbReference>
<proteinExistence type="predicted"/>
<feature type="region of interest" description="Disordered" evidence="1">
    <location>
        <begin position="1"/>
        <end position="59"/>
    </location>
</feature>